<keyword evidence="2" id="KW-0812">Transmembrane</keyword>
<dbReference type="Gene3D" id="3.50.50.60">
    <property type="entry name" value="FAD/NAD(P)-binding domain"/>
    <property type="match status" value="1"/>
</dbReference>
<evidence type="ECO:0000256" key="2">
    <source>
        <dbReference type="SAM" id="Phobius"/>
    </source>
</evidence>
<dbReference type="SUPFAM" id="SSF54373">
    <property type="entry name" value="FAD-linked reductases, C-terminal domain"/>
    <property type="match status" value="1"/>
</dbReference>
<dbReference type="GO" id="GO:0005737">
    <property type="term" value="C:cytoplasm"/>
    <property type="evidence" value="ECO:0007669"/>
    <property type="project" value="TreeGrafter"/>
</dbReference>
<keyword evidence="1" id="KW-0560">Oxidoreductase</keyword>
<dbReference type="GO" id="GO:0016491">
    <property type="term" value="F:oxidoreductase activity"/>
    <property type="evidence" value="ECO:0007669"/>
    <property type="project" value="UniProtKB-KW"/>
</dbReference>
<feature type="domain" description="FAD dependent oxidoreductase" evidence="3">
    <location>
        <begin position="5"/>
        <end position="312"/>
    </location>
</feature>
<name>A0A9D7SSG7_9BACT</name>
<sequence length="339" mass="38100">MEKKYVIIGHGIAGCVLALTFYRRGIPFKIIGSTRPGEASMASSGLINPVTGRRYVKAWMIDELIEKALDFYSWTEVLLGNTYFFPVDIIRFLSNHDAIDAWKKRHEDPLYASYISNKRFEYLDDLQKPYGIVTGGYRLDTQAWLKAVRIFLASKGFLESGFEPISDRVVGNDTIIFATGAVGKSLSNGLIPNKGEAIIVRIPGWKLPGVIKDKVYFIPLKENNLFWVGSYYQPWPEHANLTEEGKEKLLEAISEVYPGEVELIEHLTGIRPTVDDRRPLIGPSPEHVGKYLFNGMGTKGTSLAPYWADELIDHITIGKSLPYIVNPSRYPATTGLINR</sequence>
<keyword evidence="2" id="KW-0472">Membrane</keyword>
<reference evidence="4 5" key="1">
    <citation type="submission" date="2020-10" db="EMBL/GenBank/DDBJ databases">
        <title>Connecting structure to function with the recovery of over 1000 high-quality activated sludge metagenome-assembled genomes encoding full-length rRNA genes using long-read sequencing.</title>
        <authorList>
            <person name="Singleton C.M."/>
            <person name="Petriglieri F."/>
            <person name="Kristensen J.M."/>
            <person name="Kirkegaard R.H."/>
            <person name="Michaelsen T.Y."/>
            <person name="Andersen M.H."/>
            <person name="Karst S.M."/>
            <person name="Dueholm M.S."/>
            <person name="Nielsen P.H."/>
            <person name="Albertsen M."/>
        </authorList>
    </citation>
    <scope>NUCLEOTIDE SEQUENCE [LARGE SCALE GENOMIC DNA]</scope>
    <source>
        <strain evidence="4">Ribe_18-Q3-R11-54_MAXAC.273</strain>
    </source>
</reference>
<dbReference type="PANTHER" id="PTHR13847">
    <property type="entry name" value="SARCOSINE DEHYDROGENASE-RELATED"/>
    <property type="match status" value="1"/>
</dbReference>
<evidence type="ECO:0000313" key="4">
    <source>
        <dbReference type="EMBL" id="MBK9981436.1"/>
    </source>
</evidence>
<evidence type="ECO:0000256" key="1">
    <source>
        <dbReference type="ARBA" id="ARBA00023002"/>
    </source>
</evidence>
<dbReference type="Pfam" id="PF01266">
    <property type="entry name" value="DAO"/>
    <property type="match status" value="1"/>
</dbReference>
<dbReference type="EMBL" id="JADKGY010000001">
    <property type="protein sequence ID" value="MBK9981436.1"/>
    <property type="molecule type" value="Genomic_DNA"/>
</dbReference>
<keyword evidence="2" id="KW-1133">Transmembrane helix</keyword>
<proteinExistence type="predicted"/>
<comment type="caution">
    <text evidence="4">The sequence shown here is derived from an EMBL/GenBank/DDBJ whole genome shotgun (WGS) entry which is preliminary data.</text>
</comment>
<dbReference type="InterPro" id="IPR006076">
    <property type="entry name" value="FAD-dep_OxRdtase"/>
</dbReference>
<dbReference type="SUPFAM" id="SSF51971">
    <property type="entry name" value="Nucleotide-binding domain"/>
    <property type="match status" value="1"/>
</dbReference>
<dbReference type="Proteomes" id="UP000808337">
    <property type="component" value="Unassembled WGS sequence"/>
</dbReference>
<organism evidence="4 5">
    <name type="scientific">Candidatus Opimibacter skivensis</name>
    <dbReference type="NCBI Taxonomy" id="2982028"/>
    <lineage>
        <taxon>Bacteria</taxon>
        <taxon>Pseudomonadati</taxon>
        <taxon>Bacteroidota</taxon>
        <taxon>Saprospiria</taxon>
        <taxon>Saprospirales</taxon>
        <taxon>Saprospiraceae</taxon>
        <taxon>Candidatus Opimibacter</taxon>
    </lineage>
</organism>
<dbReference type="InterPro" id="IPR036188">
    <property type="entry name" value="FAD/NAD-bd_sf"/>
</dbReference>
<gene>
    <name evidence="4" type="ORF">IPP15_03250</name>
</gene>
<dbReference type="Gene3D" id="3.30.9.10">
    <property type="entry name" value="D-Amino Acid Oxidase, subunit A, domain 2"/>
    <property type="match status" value="1"/>
</dbReference>
<dbReference type="PANTHER" id="PTHR13847:SF289">
    <property type="entry name" value="GLYCINE OXIDASE"/>
    <property type="match status" value="1"/>
</dbReference>
<evidence type="ECO:0000313" key="5">
    <source>
        <dbReference type="Proteomes" id="UP000808337"/>
    </source>
</evidence>
<protein>
    <submittedName>
        <fullName evidence="4">FAD-binding oxidoreductase</fullName>
    </submittedName>
</protein>
<evidence type="ECO:0000259" key="3">
    <source>
        <dbReference type="Pfam" id="PF01266"/>
    </source>
</evidence>
<dbReference type="AlphaFoldDB" id="A0A9D7SSG7"/>
<dbReference type="PROSITE" id="PS51257">
    <property type="entry name" value="PROKAR_LIPOPROTEIN"/>
    <property type="match status" value="1"/>
</dbReference>
<accession>A0A9D7SSG7</accession>
<feature type="transmembrane region" description="Helical" evidence="2">
    <location>
        <begin position="6"/>
        <end position="22"/>
    </location>
</feature>